<accession>A0ABP7SNB4</accession>
<dbReference type="CDD" id="cd16429">
    <property type="entry name" value="VirB10"/>
    <property type="match status" value="1"/>
</dbReference>
<keyword evidence="5" id="KW-0472">Membrane</keyword>
<dbReference type="RefSeq" id="WP_344706328.1">
    <property type="nucleotide sequence ID" value="NZ_BAABBQ010000001.1"/>
</dbReference>
<evidence type="ECO:0000256" key="5">
    <source>
        <dbReference type="ARBA" id="ARBA00023136"/>
    </source>
</evidence>
<evidence type="ECO:0000313" key="6">
    <source>
        <dbReference type="EMBL" id="GAA4014051.1"/>
    </source>
</evidence>
<protein>
    <submittedName>
        <fullName evidence="6">Type IV secretion system protein VirB10</fullName>
    </submittedName>
</protein>
<dbReference type="Pfam" id="PF03743">
    <property type="entry name" value="TrbI"/>
    <property type="match status" value="1"/>
</dbReference>
<gene>
    <name evidence="6" type="primary">virB10</name>
    <name evidence="6" type="ORF">GCM10022280_10540</name>
</gene>
<evidence type="ECO:0000256" key="2">
    <source>
        <dbReference type="ARBA" id="ARBA00010265"/>
    </source>
</evidence>
<comment type="caution">
    <text evidence="6">The sequence shown here is derived from an EMBL/GenBank/DDBJ whole genome shotgun (WGS) entry which is preliminary data.</text>
</comment>
<keyword evidence="7" id="KW-1185">Reference proteome</keyword>
<proteinExistence type="inferred from homology"/>
<evidence type="ECO:0000256" key="1">
    <source>
        <dbReference type="ARBA" id="ARBA00004167"/>
    </source>
</evidence>
<dbReference type="Gene3D" id="2.40.128.260">
    <property type="entry name" value="Type IV secretion system, VirB10/TraB/TrbI"/>
    <property type="match status" value="2"/>
</dbReference>
<evidence type="ECO:0000256" key="4">
    <source>
        <dbReference type="ARBA" id="ARBA00022989"/>
    </source>
</evidence>
<keyword evidence="3" id="KW-0812">Transmembrane</keyword>
<keyword evidence="4" id="KW-1133">Transmembrane helix</keyword>
<organism evidence="6 7">
    <name type="scientific">Sphingomonas swuensis</name>
    <dbReference type="NCBI Taxonomy" id="977800"/>
    <lineage>
        <taxon>Bacteria</taxon>
        <taxon>Pseudomonadati</taxon>
        <taxon>Pseudomonadota</taxon>
        <taxon>Alphaproteobacteria</taxon>
        <taxon>Sphingomonadales</taxon>
        <taxon>Sphingomonadaceae</taxon>
        <taxon>Sphingomonas</taxon>
    </lineage>
</organism>
<reference evidence="7" key="1">
    <citation type="journal article" date="2019" name="Int. J. Syst. Evol. Microbiol.">
        <title>The Global Catalogue of Microorganisms (GCM) 10K type strain sequencing project: providing services to taxonomists for standard genome sequencing and annotation.</title>
        <authorList>
            <consortium name="The Broad Institute Genomics Platform"/>
            <consortium name="The Broad Institute Genome Sequencing Center for Infectious Disease"/>
            <person name="Wu L."/>
            <person name="Ma J."/>
        </authorList>
    </citation>
    <scope>NUCLEOTIDE SEQUENCE [LARGE SCALE GENOMIC DNA]</scope>
    <source>
        <strain evidence="7">JCM 17563</strain>
    </source>
</reference>
<evidence type="ECO:0000256" key="3">
    <source>
        <dbReference type="ARBA" id="ARBA00022692"/>
    </source>
</evidence>
<sequence length="398" mass="39912">MGVVETRTGVRAEDIRPVGMSGQLVPFDPRRDLDEGTLIEASRLAYPAVAMPPSRKEGMAMAVGGGAAVLLGLATFLGMSSSRDIQQAPVTRTAPAAASQNGPLPIVPPPTAEQLAAMNGAAQPAGGSLVFSSPQQPYVSSMPLTSPGPVASGTPLADRLRSPTLMFDESGPVLGTGAAAAPTAALAGPATNGRPAGGDEFSARADASAADTATARPMASPASTVSQGTLIPAVLETAINSDLPGFVRAVVSQDVRSFDGSRVLIPRSSRLIGQYKSGLASGQTRAYVLWSRLIRPDGVSVAIASPGTDEAGQSGLAGEVDSHFFKRFGSALLLSVVGAASAIGTGGASVLASGGGIGAAGVAAQQSGGISPTVKVRQGQPIRVFTARDLDFSRVSSS</sequence>
<dbReference type="InterPro" id="IPR005498">
    <property type="entry name" value="T4SS_VirB10/TraB/TrbI"/>
</dbReference>
<name>A0ABP7SNB4_9SPHN</name>
<dbReference type="InterPro" id="IPR042217">
    <property type="entry name" value="T4SS_VirB10/TrbI"/>
</dbReference>
<comment type="subcellular location">
    <subcellularLocation>
        <location evidence="1">Membrane</location>
        <topology evidence="1">Single-pass membrane protein</topology>
    </subcellularLocation>
</comment>
<comment type="similarity">
    <text evidence="2">Belongs to the TrbI/VirB10 family.</text>
</comment>
<dbReference type="EMBL" id="BAABBQ010000001">
    <property type="protein sequence ID" value="GAA4014051.1"/>
    <property type="molecule type" value="Genomic_DNA"/>
</dbReference>
<dbReference type="Proteomes" id="UP001500235">
    <property type="component" value="Unassembled WGS sequence"/>
</dbReference>
<evidence type="ECO:0000313" key="7">
    <source>
        <dbReference type="Proteomes" id="UP001500235"/>
    </source>
</evidence>